<reference evidence="2 3" key="1">
    <citation type="journal article" date="2006" name="Nat. Biotechnol.">
        <title>Complete genome of the mutualistic, N2-fixing grass endophyte Azoarcus sp. strain BH72.</title>
        <authorList>
            <person name="Krause A."/>
            <person name="Ramakumar A."/>
            <person name="Bartels D."/>
            <person name="Battistoni F."/>
            <person name="Bekel T."/>
            <person name="Boch J."/>
            <person name="Boehm M."/>
            <person name="Friedrich F."/>
            <person name="Hurek T."/>
            <person name="Krause L."/>
            <person name="Linke B."/>
            <person name="McHardy A.C."/>
            <person name="Sarkar A."/>
            <person name="Schneiker S."/>
            <person name="Syed A.A."/>
            <person name="Thauer R."/>
            <person name="Vorhoelter F.-J."/>
            <person name="Weidner S."/>
            <person name="Puehler A."/>
            <person name="Reinhold-Hurek B."/>
            <person name="Kaiser O."/>
            <person name="Goesmann A."/>
        </authorList>
    </citation>
    <scope>NUCLEOTIDE SEQUENCE [LARGE SCALE GENOMIC DNA]</scope>
    <source>
        <strain evidence="2 3">BH72</strain>
    </source>
</reference>
<organism evidence="2 3">
    <name type="scientific">Azoarcus sp. (strain BH72)</name>
    <dbReference type="NCBI Taxonomy" id="418699"/>
    <lineage>
        <taxon>Bacteria</taxon>
        <taxon>Pseudomonadati</taxon>
        <taxon>Pseudomonadota</taxon>
        <taxon>Betaproteobacteria</taxon>
        <taxon>Rhodocyclales</taxon>
        <taxon>Zoogloeaceae</taxon>
        <taxon>Azoarcus</taxon>
    </lineage>
</organism>
<protein>
    <submittedName>
        <fullName evidence="2">Hypothetical secreted protein</fullName>
    </submittedName>
</protein>
<proteinExistence type="predicted"/>
<evidence type="ECO:0000259" key="1">
    <source>
        <dbReference type="Pfam" id="PF04773"/>
    </source>
</evidence>
<dbReference type="STRING" id="62928.azo3910"/>
<keyword evidence="3" id="KW-1185">Reference proteome</keyword>
<name>A1KCH0_AZOSB</name>
<accession>A1KCH0</accession>
<sequence length="308" mass="33406">MRPPPAARAFPAVLPVPVAMLLHRLRHHACLLLLALFPVAALAQAGARLTYLEGQAQVIRDVRLLAAAPGLALAEADIVETAPGAYALLEFPDGLRLALGGDSRLLLRTLTPRGKDTREFALLQGWAKAQSGASSAAAETRLLLPTLTLQWREASFIINAAAASALFVEGGSLRLANEGRGRGAAPLELRGGRFVAQAADRTLSEAERPAPAFVAALPRPFRDPLPALLARFGDRQVEARVLGEVDYAAVAPWLKAPPPWRTGFVSRFTPRTRDAAFRQHLADNLKAHPEWERVLYPERFQPRPPPPR</sequence>
<dbReference type="KEGG" id="azo:azo3910"/>
<dbReference type="InterPro" id="IPR006860">
    <property type="entry name" value="FecR"/>
</dbReference>
<dbReference type="eggNOG" id="ENOG5032XHS">
    <property type="taxonomic scope" value="Bacteria"/>
</dbReference>
<dbReference type="AlphaFoldDB" id="A1KCH0"/>
<evidence type="ECO:0000313" key="3">
    <source>
        <dbReference type="Proteomes" id="UP000002588"/>
    </source>
</evidence>
<dbReference type="Pfam" id="PF04773">
    <property type="entry name" value="FecR"/>
    <property type="match status" value="1"/>
</dbReference>
<dbReference type="HOGENOM" id="CLU_881864_0_0_4"/>
<dbReference type="EMBL" id="AM406670">
    <property type="protein sequence ID" value="CAL96526.1"/>
    <property type="molecule type" value="Genomic_DNA"/>
</dbReference>
<evidence type="ECO:0000313" key="2">
    <source>
        <dbReference type="EMBL" id="CAL96526.1"/>
    </source>
</evidence>
<feature type="domain" description="FecR protein" evidence="1">
    <location>
        <begin position="78"/>
        <end position="166"/>
    </location>
</feature>
<gene>
    <name evidence="2" type="ordered locus">azo3910</name>
</gene>
<dbReference type="Proteomes" id="UP000002588">
    <property type="component" value="Chromosome"/>
</dbReference>